<comment type="similarity">
    <text evidence="1">Belongs to the arginase family. Agmatinase subfamily.</text>
</comment>
<accession>A0A1Q3A556</accession>
<dbReference type="SUPFAM" id="SSF52768">
    <property type="entry name" value="Arginase/deacetylase"/>
    <property type="match status" value="1"/>
</dbReference>
<feature type="binding site" evidence="4">
    <location>
        <position position="153"/>
    </location>
    <ligand>
        <name>Mn(2+)</name>
        <dbReference type="ChEBI" id="CHEBI:29035"/>
        <label>1</label>
    </ligand>
</feature>
<comment type="caution">
    <text evidence="7">The sequence shown here is derived from an EMBL/GenBank/DDBJ whole genome shotgun (WGS) entry which is preliminary data.</text>
</comment>
<dbReference type="PROSITE" id="PS51409">
    <property type="entry name" value="ARGINASE_2"/>
    <property type="match status" value="1"/>
</dbReference>
<dbReference type="Pfam" id="PF00491">
    <property type="entry name" value="Arginase"/>
    <property type="match status" value="1"/>
</dbReference>
<gene>
    <name evidence="7" type="ORF">ZYGR_0Z02300</name>
</gene>
<dbReference type="GO" id="GO:0033389">
    <property type="term" value="P:putrescine biosynthetic process from arginine, via agmatine"/>
    <property type="evidence" value="ECO:0007669"/>
    <property type="project" value="TreeGrafter"/>
</dbReference>
<dbReference type="PROSITE" id="PS01053">
    <property type="entry name" value="ARGINASE_1"/>
    <property type="match status" value="1"/>
</dbReference>
<evidence type="ECO:0000256" key="6">
    <source>
        <dbReference type="SAM" id="SignalP"/>
    </source>
</evidence>
<keyword evidence="6" id="KW-0732">Signal</keyword>
<name>A0A1Q3A556_ZYGRO</name>
<evidence type="ECO:0000256" key="2">
    <source>
        <dbReference type="ARBA" id="ARBA00022723"/>
    </source>
</evidence>
<keyword evidence="4" id="KW-0464">Manganese</keyword>
<feature type="binding site" evidence="4">
    <location>
        <position position="176"/>
    </location>
    <ligand>
        <name>Mn(2+)</name>
        <dbReference type="ChEBI" id="CHEBI:29035"/>
        <label>1</label>
    </ligand>
</feature>
<protein>
    <recommendedName>
        <fullName evidence="9">Agmatinase</fullName>
    </recommendedName>
</protein>
<feature type="signal peptide" evidence="6">
    <location>
        <begin position="1"/>
        <end position="18"/>
    </location>
</feature>
<evidence type="ECO:0000256" key="4">
    <source>
        <dbReference type="PIRSR" id="PIRSR036979-1"/>
    </source>
</evidence>
<proteinExistence type="inferred from homology"/>
<dbReference type="GO" id="GO:0008783">
    <property type="term" value="F:agmatinase activity"/>
    <property type="evidence" value="ECO:0007669"/>
    <property type="project" value="TreeGrafter"/>
</dbReference>
<comment type="cofactor">
    <cofactor evidence="4">
        <name>Mn(2+)</name>
        <dbReference type="ChEBI" id="CHEBI:29035"/>
    </cofactor>
    <text evidence="4">Binds 2 manganese ions per subunit.</text>
</comment>
<feature type="binding site" evidence="4">
    <location>
        <position position="278"/>
    </location>
    <ligand>
        <name>Mn(2+)</name>
        <dbReference type="ChEBI" id="CHEBI:29035"/>
        <label>1</label>
    </ligand>
</feature>
<dbReference type="NCBIfam" id="TIGR01230">
    <property type="entry name" value="agmatinase"/>
    <property type="match status" value="1"/>
</dbReference>
<dbReference type="PRINTS" id="PR00116">
    <property type="entry name" value="ARGINASE"/>
</dbReference>
<feature type="chain" id="PRO_5012862947" description="Agmatinase" evidence="6">
    <location>
        <begin position="19"/>
        <end position="364"/>
    </location>
</feature>
<dbReference type="FunFam" id="3.40.800.10:FF:000014">
    <property type="entry name" value="Arginase family protein"/>
    <property type="match status" value="1"/>
</dbReference>
<dbReference type="InterPro" id="IPR005925">
    <property type="entry name" value="Agmatinase-rel"/>
</dbReference>
<dbReference type="AlphaFoldDB" id="A0A1Q3A556"/>
<dbReference type="PANTHER" id="PTHR11358">
    <property type="entry name" value="ARGINASE/AGMATINASE"/>
    <property type="match status" value="1"/>
</dbReference>
<evidence type="ECO:0008006" key="9">
    <source>
        <dbReference type="Google" id="ProtNLM"/>
    </source>
</evidence>
<evidence type="ECO:0000256" key="5">
    <source>
        <dbReference type="RuleBase" id="RU003684"/>
    </source>
</evidence>
<dbReference type="Proteomes" id="UP000187013">
    <property type="component" value="Unassembled WGS sequence"/>
</dbReference>
<evidence type="ECO:0000313" key="8">
    <source>
        <dbReference type="Proteomes" id="UP000187013"/>
    </source>
</evidence>
<dbReference type="Gene3D" id="3.40.800.10">
    <property type="entry name" value="Ureohydrolase domain"/>
    <property type="match status" value="1"/>
</dbReference>
<keyword evidence="2 4" id="KW-0479">Metal-binding</keyword>
<feature type="binding site" evidence="4">
    <location>
        <position position="178"/>
    </location>
    <ligand>
        <name>Mn(2+)</name>
        <dbReference type="ChEBI" id="CHEBI:29035"/>
        <label>1</label>
    </ligand>
</feature>
<sequence>MRFSTLASLATLFEFTTAGRWTEDWPFAGFPSFAKLPFHRCLVDNPEFDIALIGVPFDTAVSFRPGARFGPQAIRRASQRQNGLRGFNARAGINPYDNWAHIIDCGDIPVTPMDNQLALEQMNAAYDELVNGTTTSGNTAGALPRLVSLGGDHSVILPALRALHKHYGPISVIHLDSHLDTWSPDSYPSYWHSNTSEFTHGSMLWLAAQEGLINKGHCVHGGLRTRLSGDDWSDYEEDDRVGFHRIHADEMMEIGPRGIAERIKQIVPKNVPVYLSVDIDVLDPSAAPGTGTVEPGGWLTRELISLIRQLQDLPLVGADVVEVSPPFDHADVTAMAAAQVAYEIITNMVKTPLELETRKFFSNM</sequence>
<dbReference type="PIRSF" id="PIRSF036979">
    <property type="entry name" value="Arginase"/>
    <property type="match status" value="1"/>
</dbReference>
<dbReference type="CDD" id="cd11592">
    <property type="entry name" value="Agmatinase_PAH"/>
    <property type="match status" value="1"/>
</dbReference>
<dbReference type="GO" id="GO:0046872">
    <property type="term" value="F:metal ion binding"/>
    <property type="evidence" value="ECO:0007669"/>
    <property type="project" value="UniProtKB-KW"/>
</dbReference>
<feature type="binding site" evidence="4">
    <location>
        <position position="280"/>
    </location>
    <ligand>
        <name>Mn(2+)</name>
        <dbReference type="ChEBI" id="CHEBI:29035"/>
        <label>1</label>
    </ligand>
</feature>
<dbReference type="InterPro" id="IPR006035">
    <property type="entry name" value="Ureohydrolase"/>
</dbReference>
<dbReference type="InterPro" id="IPR023696">
    <property type="entry name" value="Ureohydrolase_dom_sf"/>
</dbReference>
<dbReference type="InterPro" id="IPR020855">
    <property type="entry name" value="Ureohydrolase_Mn_BS"/>
</dbReference>
<reference evidence="7 8" key="1">
    <citation type="submission" date="2016-08" db="EMBL/GenBank/DDBJ databases">
        <title>Draft genome sequence of allopolyploid Zygosaccharomyces rouxii.</title>
        <authorList>
            <person name="Watanabe J."/>
            <person name="Uehara K."/>
            <person name="Mogi Y."/>
            <person name="Tsukioka Y."/>
        </authorList>
    </citation>
    <scope>NUCLEOTIDE SEQUENCE [LARGE SCALE GENOMIC DNA]</scope>
    <source>
        <strain evidence="7 8">NBRC 110957</strain>
    </source>
</reference>
<evidence type="ECO:0000313" key="7">
    <source>
        <dbReference type="EMBL" id="GAV50807.1"/>
    </source>
</evidence>
<dbReference type="PANTHER" id="PTHR11358:SF26">
    <property type="entry name" value="GUANIDINO ACID HYDROLASE, MITOCHONDRIAL"/>
    <property type="match status" value="1"/>
</dbReference>
<dbReference type="OrthoDB" id="288726at2759"/>
<feature type="binding site" evidence="4">
    <location>
        <position position="180"/>
    </location>
    <ligand>
        <name>Mn(2+)</name>
        <dbReference type="ChEBI" id="CHEBI:29035"/>
        <label>1</label>
    </ligand>
</feature>
<dbReference type="eggNOG" id="KOG2964">
    <property type="taxonomic scope" value="Eukaryota"/>
</dbReference>
<organism evidence="7 8">
    <name type="scientific">Zygosaccharomyces rouxii</name>
    <dbReference type="NCBI Taxonomy" id="4956"/>
    <lineage>
        <taxon>Eukaryota</taxon>
        <taxon>Fungi</taxon>
        <taxon>Dikarya</taxon>
        <taxon>Ascomycota</taxon>
        <taxon>Saccharomycotina</taxon>
        <taxon>Saccharomycetes</taxon>
        <taxon>Saccharomycetales</taxon>
        <taxon>Saccharomycetaceae</taxon>
        <taxon>Zygosaccharomyces</taxon>
    </lineage>
</organism>
<evidence type="ECO:0000256" key="1">
    <source>
        <dbReference type="ARBA" id="ARBA00009227"/>
    </source>
</evidence>
<dbReference type="EMBL" id="BDGX01000026">
    <property type="protein sequence ID" value="GAV50807.1"/>
    <property type="molecule type" value="Genomic_DNA"/>
</dbReference>
<keyword evidence="3 5" id="KW-0378">Hydrolase</keyword>
<evidence type="ECO:0000256" key="3">
    <source>
        <dbReference type="ARBA" id="ARBA00022801"/>
    </source>
</evidence>